<dbReference type="PANTHER" id="PTHR23028:SF53">
    <property type="entry name" value="ACYL_TRANSF_3 DOMAIN-CONTAINING PROTEIN"/>
    <property type="match status" value="1"/>
</dbReference>
<dbReference type="InterPro" id="IPR050879">
    <property type="entry name" value="Acyltransferase_3"/>
</dbReference>
<feature type="transmembrane region" description="Helical" evidence="1">
    <location>
        <begin position="340"/>
        <end position="360"/>
    </location>
</feature>
<dbReference type="EC" id="2.3.-.-" evidence="3"/>
<protein>
    <submittedName>
        <fullName evidence="3">Acyltransferase family protein</fullName>
        <ecNumber evidence="3">2.3.-.-</ecNumber>
    </submittedName>
</protein>
<proteinExistence type="predicted"/>
<evidence type="ECO:0000256" key="1">
    <source>
        <dbReference type="SAM" id="Phobius"/>
    </source>
</evidence>
<organism evidence="3 4">
    <name type="scientific">Pedobacter vanadiisoli</name>
    <dbReference type="NCBI Taxonomy" id="1761975"/>
    <lineage>
        <taxon>Bacteria</taxon>
        <taxon>Pseudomonadati</taxon>
        <taxon>Bacteroidota</taxon>
        <taxon>Sphingobacteriia</taxon>
        <taxon>Sphingobacteriales</taxon>
        <taxon>Sphingobacteriaceae</taxon>
        <taxon>Pedobacter</taxon>
    </lineage>
</organism>
<gene>
    <name evidence="3" type="ORF">ACFSR6_18440</name>
</gene>
<sequence>MSVNRYYKPELDVLCFCAFLFVFFVHRLDLAPVDTGKYFWAYHLSLLGNYGVPLFFFLSSFLITELLRREDMHFGKIEVKSFYIRRILRIWPLYFTFFFTMVLLTHTTHIFSSAIPAKAQLAFTFFAGNWYITFNEWQSYCINPLWSVSVEEQLYILLPLILLFTGKKGTIAFSILSILAAYITIVYYALRPTSGFNGQWTNSFVQFQFFAAGILLSIFLKGRLPKWNAAVRIGLFITGIVCWLMASMVCQVTADAPHLNTVMQSVSGWFLILIGVTSMFLSFYGASSKYMPGALVYLGRISYGMYIFHITIYWITYVIFKNELAAFSKTIGLAEWKNSIGFIIAFIITVVLASLSYRYFEKPFLKLKNRYTLIPSRD</sequence>
<feature type="transmembrane region" description="Helical" evidence="1">
    <location>
        <begin position="233"/>
        <end position="254"/>
    </location>
</feature>
<feature type="transmembrane region" description="Helical" evidence="1">
    <location>
        <begin position="88"/>
        <end position="111"/>
    </location>
</feature>
<dbReference type="RefSeq" id="WP_379081581.1">
    <property type="nucleotide sequence ID" value="NZ_JBHULL010000037.1"/>
</dbReference>
<dbReference type="PANTHER" id="PTHR23028">
    <property type="entry name" value="ACETYLTRANSFERASE"/>
    <property type="match status" value="1"/>
</dbReference>
<dbReference type="Proteomes" id="UP001597461">
    <property type="component" value="Unassembled WGS sequence"/>
</dbReference>
<evidence type="ECO:0000259" key="2">
    <source>
        <dbReference type="Pfam" id="PF01757"/>
    </source>
</evidence>
<dbReference type="EMBL" id="JBHULL010000037">
    <property type="protein sequence ID" value="MFD2584483.1"/>
    <property type="molecule type" value="Genomic_DNA"/>
</dbReference>
<keyword evidence="1" id="KW-0812">Transmembrane</keyword>
<keyword evidence="4" id="KW-1185">Reference proteome</keyword>
<name>A0ABW5MQH5_9SPHI</name>
<dbReference type="GO" id="GO:0016746">
    <property type="term" value="F:acyltransferase activity"/>
    <property type="evidence" value="ECO:0007669"/>
    <property type="project" value="UniProtKB-KW"/>
</dbReference>
<evidence type="ECO:0000313" key="4">
    <source>
        <dbReference type="Proteomes" id="UP001597461"/>
    </source>
</evidence>
<feature type="transmembrane region" description="Helical" evidence="1">
    <location>
        <begin position="297"/>
        <end position="320"/>
    </location>
</feature>
<feature type="transmembrane region" description="Helical" evidence="1">
    <location>
        <begin position="145"/>
        <end position="164"/>
    </location>
</feature>
<feature type="transmembrane region" description="Helical" evidence="1">
    <location>
        <begin position="266"/>
        <end position="285"/>
    </location>
</feature>
<feature type="transmembrane region" description="Helical" evidence="1">
    <location>
        <begin position="171"/>
        <end position="190"/>
    </location>
</feature>
<accession>A0ABW5MQH5</accession>
<evidence type="ECO:0000313" key="3">
    <source>
        <dbReference type="EMBL" id="MFD2584483.1"/>
    </source>
</evidence>
<keyword evidence="1" id="KW-0472">Membrane</keyword>
<keyword evidence="3" id="KW-0808">Transferase</keyword>
<feature type="transmembrane region" description="Helical" evidence="1">
    <location>
        <begin position="40"/>
        <end position="67"/>
    </location>
</feature>
<reference evidence="4" key="1">
    <citation type="journal article" date="2019" name="Int. J. Syst. Evol. Microbiol.">
        <title>The Global Catalogue of Microorganisms (GCM) 10K type strain sequencing project: providing services to taxonomists for standard genome sequencing and annotation.</title>
        <authorList>
            <consortium name="The Broad Institute Genomics Platform"/>
            <consortium name="The Broad Institute Genome Sequencing Center for Infectious Disease"/>
            <person name="Wu L."/>
            <person name="Ma J."/>
        </authorList>
    </citation>
    <scope>NUCLEOTIDE SEQUENCE [LARGE SCALE GENOMIC DNA]</scope>
    <source>
        <strain evidence="4">KCTC 42866</strain>
    </source>
</reference>
<comment type="caution">
    <text evidence="3">The sequence shown here is derived from an EMBL/GenBank/DDBJ whole genome shotgun (WGS) entry which is preliminary data.</text>
</comment>
<feature type="domain" description="Acyltransferase 3" evidence="2">
    <location>
        <begin position="10"/>
        <end position="357"/>
    </location>
</feature>
<dbReference type="InterPro" id="IPR002656">
    <property type="entry name" value="Acyl_transf_3_dom"/>
</dbReference>
<feature type="transmembrane region" description="Helical" evidence="1">
    <location>
        <begin position="202"/>
        <end position="221"/>
    </location>
</feature>
<keyword evidence="1" id="KW-1133">Transmembrane helix</keyword>
<keyword evidence="3" id="KW-0012">Acyltransferase</keyword>
<dbReference type="Pfam" id="PF01757">
    <property type="entry name" value="Acyl_transf_3"/>
    <property type="match status" value="1"/>
</dbReference>